<feature type="domain" description="USP" evidence="8">
    <location>
        <begin position="867"/>
        <end position="1197"/>
    </location>
</feature>
<feature type="coiled-coil region" evidence="4">
    <location>
        <begin position="99"/>
        <end position="135"/>
    </location>
</feature>
<evidence type="ECO:0000259" key="7">
    <source>
        <dbReference type="PROSITE" id="PS50206"/>
    </source>
</evidence>
<evidence type="ECO:0000256" key="3">
    <source>
        <dbReference type="ARBA" id="ARBA00012759"/>
    </source>
</evidence>
<evidence type="ECO:0000259" key="6">
    <source>
        <dbReference type="PROSITE" id="PS50020"/>
    </source>
</evidence>
<sequence length="1203" mass="138383">MPSQTLKKKDLYLGKCLGDLSKLSEVKINTENVTILIKSLNRLFDDAARNEQEGDDEKAYVLYLKYFSLLKIIKTKADYKKQKDYFDKIIGTKNQLLAIEKAEKLSESLKERYDLKEAEAVAKKLSDVAVEIKDEPAIVSQEKENVIPKAEEKSAETPGLIMPMKLCELLRDSNTKVTVIDVRSEKDFSQSHISFTECINVPEDILAPGSTVSHIQSKLPTNSRSLWAQRGHADFIILLDWKSTLTDVLVGTPLRTLKDALYKFDTSTIIKSEPLILQGGYENWLLLYPTMSTNPHIMKPSDAARVNPPSPTMTLDFDYPDFDDNLQPKVSSANQGPSNESMVSNDMSPALSTYSSLPKVDRSLKPSTSKDNLISSKPNNSTSGQVISLNNIINNVESIPNPNILGHLKNTNITNDSLAVNEPKSINLSIKNNLASDLSASVENREEKENELKNLQQTKAAFLMEHQEKVKALEQKLLDLDKIKKKEEKDVADLMRLKKKMKEDLDKEKQRQDQEIKSYEKEEKIKLLALEMAKKEEDEKKRRLEEVEKLRQDRKKDEKLKELEKRFEKEEERKRLAAEALRLKEEEEEELRFEKLMQEEKRIKELEQRKEFEKKLEEERKINQEKLKEMEEMKRAQMEAEKFKQEEERKARERAALEKKTQEEQREKEAANEKALKERQMLEQAERIQREKEAANEKAIREKQMIEQAERIKREREAAAKKLEEVERIQKQIIAKVEAPASKAIPSTNLPVGWEKRLDRTTNTYYYIDHNKGLTQWTPPATVGTKTIVKLKDEPNVSSSLGLSRSFSSPNIKKQLEDEEALRQSLPTINRGNKPRFEHKSLPPRSAYSIRKRDLNPVYGNVGPALTGLKNLGNTCYMNSTIQCLNNTSPLIRYFLDDSYLYDINRESSQGMQGEVVDEFAVVVKALWSGDYRSITPRDLKNTISKYYSAFAGFQQQDSQEFLTFLLDGLHEGLNEVRNAPEIPEQNNEQLNDFDAAHLAWKHHKLLNKSIIVELFQGQLKSTLMCRTCGKKSVTFQVFMSLSLPIPASSRCSLMDCLKEFLKPEILTGSSKWKCPSCRVEREAEKKIDLWKLPPILLIGLNRFYVDGMWQKKTTFVDFPVNDHDFSQVVIGPPTRQRYNLYGVSNHFGTMEGGHYTAFCKNPVNKKWYKFDDQDVYEMSSSDVKSPAAFVLYYTSMDMPIPV</sequence>
<dbReference type="CDD" id="cd02674">
    <property type="entry name" value="Peptidase_C19R"/>
    <property type="match status" value="1"/>
</dbReference>
<dbReference type="Gene3D" id="1.20.58.80">
    <property type="entry name" value="Phosphotransferase system, lactose/cellobiose-type IIA subunit"/>
    <property type="match status" value="1"/>
</dbReference>
<proteinExistence type="inferred from homology"/>
<feature type="domain" description="Rhodanese" evidence="7">
    <location>
        <begin position="173"/>
        <end position="293"/>
    </location>
</feature>
<evidence type="ECO:0000313" key="9">
    <source>
        <dbReference type="Proteomes" id="UP001165740"/>
    </source>
</evidence>
<evidence type="ECO:0000256" key="2">
    <source>
        <dbReference type="ARBA" id="ARBA00009085"/>
    </source>
</evidence>
<dbReference type="Pfam" id="PF08969">
    <property type="entry name" value="USP8_dimer"/>
    <property type="match status" value="1"/>
</dbReference>
<dbReference type="Pfam" id="PF00443">
    <property type="entry name" value="UCH"/>
    <property type="match status" value="1"/>
</dbReference>
<name>A0A9W2YWX9_BIOGL</name>
<dbReference type="SUPFAM" id="SSF52821">
    <property type="entry name" value="Rhodanese/Cell cycle control phosphatase"/>
    <property type="match status" value="1"/>
</dbReference>
<dbReference type="CDD" id="cd00201">
    <property type="entry name" value="WW"/>
    <property type="match status" value="1"/>
</dbReference>
<dbReference type="PROSITE" id="PS00973">
    <property type="entry name" value="USP_2"/>
    <property type="match status" value="1"/>
</dbReference>
<dbReference type="PROSITE" id="PS00972">
    <property type="entry name" value="USP_1"/>
    <property type="match status" value="1"/>
</dbReference>
<dbReference type="PANTHER" id="PTHR21646">
    <property type="entry name" value="UBIQUITIN CARBOXYL-TERMINAL HYDROLASE"/>
    <property type="match status" value="1"/>
</dbReference>
<dbReference type="AlphaFoldDB" id="A0A9W2YWX9"/>
<comment type="catalytic activity">
    <reaction evidence="1">
        <text>Thiol-dependent hydrolysis of ester, thioester, amide, peptide and isopeptide bonds formed by the C-terminal Gly of ubiquitin (a 76-residue protein attached to proteins as an intracellular targeting signal).</text>
        <dbReference type="EC" id="3.4.19.12"/>
    </reaction>
</comment>
<dbReference type="InterPro" id="IPR050185">
    <property type="entry name" value="Ub_carboxyl-term_hydrolase"/>
</dbReference>
<dbReference type="GO" id="GO:0004843">
    <property type="term" value="F:cysteine-type deubiquitinase activity"/>
    <property type="evidence" value="ECO:0007669"/>
    <property type="project" value="UniProtKB-EC"/>
</dbReference>
<dbReference type="PROSITE" id="PS50235">
    <property type="entry name" value="USP_3"/>
    <property type="match status" value="1"/>
</dbReference>
<dbReference type="InterPro" id="IPR036020">
    <property type="entry name" value="WW_dom_sf"/>
</dbReference>
<dbReference type="SUPFAM" id="SSF51045">
    <property type="entry name" value="WW domain"/>
    <property type="match status" value="1"/>
</dbReference>
<dbReference type="InterPro" id="IPR001763">
    <property type="entry name" value="Rhodanese-like_dom"/>
</dbReference>
<dbReference type="InterPro" id="IPR028889">
    <property type="entry name" value="USP"/>
</dbReference>
<feature type="region of interest" description="Disordered" evidence="5">
    <location>
        <begin position="631"/>
        <end position="679"/>
    </location>
</feature>
<dbReference type="PROSITE" id="PS50020">
    <property type="entry name" value="WW_DOMAIN_2"/>
    <property type="match status" value="1"/>
</dbReference>
<dbReference type="PROSITE" id="PS01159">
    <property type="entry name" value="WW_DOMAIN_1"/>
    <property type="match status" value="1"/>
</dbReference>
<dbReference type="Gene3D" id="3.90.70.10">
    <property type="entry name" value="Cysteine proteinases"/>
    <property type="match status" value="1"/>
</dbReference>
<accession>A0A9W2YWX9</accession>
<feature type="compositionally biased region" description="Polar residues" evidence="5">
    <location>
        <begin position="328"/>
        <end position="356"/>
    </location>
</feature>
<dbReference type="RefSeq" id="XP_055867248.1">
    <property type="nucleotide sequence ID" value="XM_056011273.1"/>
</dbReference>
<reference evidence="10" key="1">
    <citation type="submission" date="2025-08" db="UniProtKB">
        <authorList>
            <consortium name="RefSeq"/>
        </authorList>
    </citation>
    <scope>IDENTIFICATION</scope>
</reference>
<dbReference type="InterPro" id="IPR036873">
    <property type="entry name" value="Rhodanese-like_dom_sf"/>
</dbReference>
<feature type="region of interest" description="Disordered" evidence="5">
    <location>
        <begin position="326"/>
        <end position="381"/>
    </location>
</feature>
<gene>
    <name evidence="10" type="primary">LOC106066160</name>
</gene>
<dbReference type="SUPFAM" id="SSF54001">
    <property type="entry name" value="Cysteine proteinases"/>
    <property type="match status" value="1"/>
</dbReference>
<evidence type="ECO:0000259" key="8">
    <source>
        <dbReference type="PROSITE" id="PS50235"/>
    </source>
</evidence>
<evidence type="ECO:0000313" key="10">
    <source>
        <dbReference type="RefSeq" id="XP_055867248.1"/>
    </source>
</evidence>
<dbReference type="SMART" id="SM00456">
    <property type="entry name" value="WW"/>
    <property type="match status" value="1"/>
</dbReference>
<dbReference type="Proteomes" id="UP001165740">
    <property type="component" value="Chromosome 1"/>
</dbReference>
<dbReference type="InterPro" id="IPR001394">
    <property type="entry name" value="Peptidase_C19_UCH"/>
</dbReference>
<dbReference type="PANTHER" id="PTHR21646:SF46">
    <property type="entry name" value="UBIQUITIN CARBOXYL-TERMINAL HYDROLASE"/>
    <property type="match status" value="1"/>
</dbReference>
<dbReference type="Gene3D" id="2.20.70.10">
    <property type="match status" value="1"/>
</dbReference>
<dbReference type="InterPro" id="IPR015063">
    <property type="entry name" value="USP8_dimer"/>
</dbReference>
<feature type="domain" description="WW" evidence="6">
    <location>
        <begin position="748"/>
        <end position="782"/>
    </location>
</feature>
<dbReference type="InterPro" id="IPR038765">
    <property type="entry name" value="Papain-like_cys_pep_sf"/>
</dbReference>
<dbReference type="Gene3D" id="3.40.250.10">
    <property type="entry name" value="Rhodanese-like domain"/>
    <property type="match status" value="1"/>
</dbReference>
<protein>
    <recommendedName>
        <fullName evidence="3">ubiquitinyl hydrolase 1</fullName>
        <ecNumber evidence="3">3.4.19.12</ecNumber>
    </recommendedName>
</protein>
<dbReference type="SUPFAM" id="SSF140856">
    <property type="entry name" value="USP8 N-terminal domain-like"/>
    <property type="match status" value="1"/>
</dbReference>
<keyword evidence="4" id="KW-0175">Coiled coil</keyword>
<feature type="compositionally biased region" description="Polar residues" evidence="5">
    <location>
        <begin position="365"/>
        <end position="381"/>
    </location>
</feature>
<dbReference type="PROSITE" id="PS50206">
    <property type="entry name" value="RHODANESE_3"/>
    <property type="match status" value="1"/>
</dbReference>
<evidence type="ECO:0000256" key="5">
    <source>
        <dbReference type="SAM" id="MobiDB-lite"/>
    </source>
</evidence>
<dbReference type="InterPro" id="IPR018200">
    <property type="entry name" value="USP_CS"/>
</dbReference>
<evidence type="ECO:0000256" key="1">
    <source>
        <dbReference type="ARBA" id="ARBA00000707"/>
    </source>
</evidence>
<keyword evidence="9" id="KW-1185">Reference proteome</keyword>
<dbReference type="InterPro" id="IPR001202">
    <property type="entry name" value="WW_dom"/>
</dbReference>
<organism evidence="9 10">
    <name type="scientific">Biomphalaria glabrata</name>
    <name type="common">Bloodfluke planorb</name>
    <name type="synonym">Freshwater snail</name>
    <dbReference type="NCBI Taxonomy" id="6526"/>
    <lineage>
        <taxon>Eukaryota</taxon>
        <taxon>Metazoa</taxon>
        <taxon>Spiralia</taxon>
        <taxon>Lophotrochozoa</taxon>
        <taxon>Mollusca</taxon>
        <taxon>Gastropoda</taxon>
        <taxon>Heterobranchia</taxon>
        <taxon>Euthyneura</taxon>
        <taxon>Panpulmonata</taxon>
        <taxon>Hygrophila</taxon>
        <taxon>Lymnaeoidea</taxon>
        <taxon>Planorbidae</taxon>
        <taxon>Biomphalaria</taxon>
    </lineage>
</organism>
<dbReference type="GeneID" id="106066160"/>
<dbReference type="GO" id="GO:0016579">
    <property type="term" value="P:protein deubiquitination"/>
    <property type="evidence" value="ECO:0007669"/>
    <property type="project" value="InterPro"/>
</dbReference>
<comment type="similarity">
    <text evidence="2">Belongs to the peptidase C19 family.</text>
</comment>
<dbReference type="Pfam" id="PF00397">
    <property type="entry name" value="WW"/>
    <property type="match status" value="1"/>
</dbReference>
<evidence type="ECO:0000256" key="4">
    <source>
        <dbReference type="SAM" id="Coils"/>
    </source>
</evidence>
<dbReference type="EC" id="3.4.19.12" evidence="3"/>